<dbReference type="EnsemblPlants" id="TraesCS3B02G076700.1">
    <property type="protein sequence ID" value="TraesCS3B02G076700.1"/>
    <property type="gene ID" value="TraesCS3B02G076700"/>
</dbReference>
<dbReference type="AlphaFoldDB" id="A0A3B6FH39"/>
<dbReference type="Proteomes" id="UP000019116">
    <property type="component" value="Chromosome 3B"/>
</dbReference>
<protein>
    <submittedName>
        <fullName evidence="1">Uncharacterized protein</fullName>
    </submittedName>
</protein>
<reference evidence="1" key="2">
    <citation type="submission" date="2018-10" db="UniProtKB">
        <authorList>
            <consortium name="EnsemblPlants"/>
        </authorList>
    </citation>
    <scope>IDENTIFICATION</scope>
</reference>
<name>A0A3B6FH39_WHEAT</name>
<organism evidence="1">
    <name type="scientific">Triticum aestivum</name>
    <name type="common">Wheat</name>
    <dbReference type="NCBI Taxonomy" id="4565"/>
    <lineage>
        <taxon>Eukaryota</taxon>
        <taxon>Viridiplantae</taxon>
        <taxon>Streptophyta</taxon>
        <taxon>Embryophyta</taxon>
        <taxon>Tracheophyta</taxon>
        <taxon>Spermatophyta</taxon>
        <taxon>Magnoliopsida</taxon>
        <taxon>Liliopsida</taxon>
        <taxon>Poales</taxon>
        <taxon>Poaceae</taxon>
        <taxon>BOP clade</taxon>
        <taxon>Pooideae</taxon>
        <taxon>Triticodae</taxon>
        <taxon>Triticeae</taxon>
        <taxon>Triticinae</taxon>
        <taxon>Triticum</taxon>
    </lineage>
</organism>
<accession>A0A3B6FH39</accession>
<proteinExistence type="predicted"/>
<sequence length="249" mass="27688">MSIPPKFRRKIFVGAAGLCAVGDHGHVHGSCHSTPFKVVFVYTTKDIRTHGCVYSSETGIWNIISTSTPCQLFVVCFAGTLIAKALYWPLFMPCKGILQFNLEEQSLAVIKGPPLTNGFYKSSFRIIQAEDGIVGLAILSYPRFQMCKRDINWHGVAIWVLQKTIEIHSILGLPPQIEGGTRVRQTKVGYSEDTDVVFIFVGSSLYMVQLKSMQSKRLYGTSHFPCYYPLTRFYAPGNCSSMANIVGVT</sequence>
<dbReference type="OrthoDB" id="625245at2759"/>
<reference evidence="1" key="1">
    <citation type="submission" date="2018-08" db="EMBL/GenBank/DDBJ databases">
        <authorList>
            <person name="Rossello M."/>
        </authorList>
    </citation>
    <scope>NUCLEOTIDE SEQUENCE [LARGE SCALE GENOMIC DNA]</scope>
    <source>
        <strain evidence="1">cv. Chinese Spring</strain>
    </source>
</reference>
<evidence type="ECO:0000313" key="2">
    <source>
        <dbReference type="Proteomes" id="UP000019116"/>
    </source>
</evidence>
<keyword evidence="2" id="KW-1185">Reference proteome</keyword>
<dbReference type="PANTHER" id="PTHR33186">
    <property type="entry name" value="OS10G0136150 PROTEIN-RELATED"/>
    <property type="match status" value="1"/>
</dbReference>
<evidence type="ECO:0000313" key="1">
    <source>
        <dbReference type="EnsemblPlants" id="TraesCS3B02G076700.1"/>
    </source>
</evidence>
<dbReference type="PANTHER" id="PTHR33186:SF18">
    <property type="entry name" value="OS10G0136150 PROTEIN"/>
    <property type="match status" value="1"/>
</dbReference>
<dbReference type="Gramene" id="TraesCS3B02G076700.1">
    <property type="protein sequence ID" value="TraesCS3B02G076700.1"/>
    <property type="gene ID" value="TraesCS3B02G076700"/>
</dbReference>
<dbReference type="Gramene" id="TraesCS3B03G0175100.1">
    <property type="protein sequence ID" value="TraesCS3B03G0175100.1.CDS"/>
    <property type="gene ID" value="TraesCS3B03G0175100"/>
</dbReference>